<dbReference type="RefSeq" id="WP_079566265.1">
    <property type="nucleotide sequence ID" value="NZ_LT670818.1"/>
</dbReference>
<dbReference type="Proteomes" id="UP000190675">
    <property type="component" value="Chromosome I"/>
</dbReference>
<evidence type="ECO:0000256" key="4">
    <source>
        <dbReference type="ARBA" id="ARBA00022475"/>
    </source>
</evidence>
<evidence type="ECO:0000313" key="13">
    <source>
        <dbReference type="EMBL" id="SHG45253.1"/>
    </source>
</evidence>
<dbReference type="CDD" id="cd03216">
    <property type="entry name" value="ABC_Carb_Monos_I"/>
    <property type="match status" value="1"/>
</dbReference>
<accession>A0A1M5JYZ6</accession>
<evidence type="ECO:0000256" key="3">
    <source>
        <dbReference type="ARBA" id="ARBA00022448"/>
    </source>
</evidence>
<evidence type="ECO:0000313" key="14">
    <source>
        <dbReference type="Proteomes" id="UP000190675"/>
    </source>
</evidence>
<evidence type="ECO:0000256" key="7">
    <source>
        <dbReference type="ARBA" id="ARBA00022741"/>
    </source>
</evidence>
<comment type="subcellular location">
    <subcellularLocation>
        <location evidence="1">Cell membrane</location>
        <topology evidence="1">Peripheral membrane protein</topology>
    </subcellularLocation>
</comment>
<comment type="function">
    <text evidence="11">Involved in beta-(1--&gt;2)glucan export. Transmembrane domains (TMD) form a pore in the inner membrane and the ATP-binding domain (NBD) is responsible for energy generation.</text>
</comment>
<dbReference type="InterPro" id="IPR027417">
    <property type="entry name" value="P-loop_NTPase"/>
</dbReference>
<keyword evidence="6" id="KW-0677">Repeat</keyword>
<evidence type="ECO:0000259" key="12">
    <source>
        <dbReference type="PROSITE" id="PS50893"/>
    </source>
</evidence>
<dbReference type="GO" id="GO:0005524">
    <property type="term" value="F:ATP binding"/>
    <property type="evidence" value="ECO:0007669"/>
    <property type="project" value="UniProtKB-KW"/>
</dbReference>
<keyword evidence="8 13" id="KW-0067">ATP-binding</keyword>
<keyword evidence="5" id="KW-0762">Sugar transport</keyword>
<keyword evidence="10" id="KW-0472">Membrane</keyword>
<dbReference type="InterPro" id="IPR003439">
    <property type="entry name" value="ABC_transporter-like_ATP-bd"/>
</dbReference>
<dbReference type="PANTHER" id="PTHR43790:SF3">
    <property type="entry name" value="D-ALLOSE IMPORT ATP-BINDING PROTEIN ALSA-RELATED"/>
    <property type="match status" value="1"/>
</dbReference>
<dbReference type="OrthoDB" id="9805029at2"/>
<dbReference type="GO" id="GO:0005886">
    <property type="term" value="C:plasma membrane"/>
    <property type="evidence" value="ECO:0007669"/>
    <property type="project" value="UniProtKB-SubCell"/>
</dbReference>
<keyword evidence="3" id="KW-0813">Transport</keyword>
<dbReference type="InterPro" id="IPR050107">
    <property type="entry name" value="ABC_carbohydrate_import_ATPase"/>
</dbReference>
<keyword evidence="9" id="KW-1278">Translocase</keyword>
<organism evidence="13 14">
    <name type="scientific">Bradyrhizobium erythrophlei</name>
    <dbReference type="NCBI Taxonomy" id="1437360"/>
    <lineage>
        <taxon>Bacteria</taxon>
        <taxon>Pseudomonadati</taxon>
        <taxon>Pseudomonadota</taxon>
        <taxon>Alphaproteobacteria</taxon>
        <taxon>Hyphomicrobiales</taxon>
        <taxon>Nitrobacteraceae</taxon>
        <taxon>Bradyrhizobium</taxon>
    </lineage>
</organism>
<feature type="domain" description="ABC transporter" evidence="12">
    <location>
        <begin position="18"/>
        <end position="255"/>
    </location>
</feature>
<dbReference type="PROSITE" id="PS50893">
    <property type="entry name" value="ABC_TRANSPORTER_2"/>
    <property type="match status" value="2"/>
</dbReference>
<sequence>MSAAVQSAGDAPMTTPLFELRGISKEFPGVKALDDVSFAVWPGEVHMLLGENGAGKSSLMKVLCGADSANGGEFYYKGDKVSISSAADARKLGIAVIFQEFSLVPYLDIAQNIFLGREPSGRIPGTIDRRRILRDARRILDTIGFNIDPSVLVERLGVAQQQMVEIAKAISQNARILVMDEPTAALSDHETELLFALIARLKTDGVAIVYISHRMAEVFALGDRITVLRDGRRIDEIRPGDASPDQLVRMMVGRTVDTSYPRHFAETPGKVLLEVKGLAAASGISDIDLEVRAGEIVGLCGLVGSGRTEVVRAIFGADKVTAGEIIFDGQRTSGGPDRAARRGIALIPENRKSEGLALLRSVADNLVVSALRKLFPSHLFEPRRAQRVADGLVKQLRIGTPTSRQTVGLLSGGNQQKVVIGKWLATGAKLFIFDEPTRGIDVGAKSEIFALIDRLVADGAAALMISSEQAEICHVCDRAYVMREGRIAGQLSRAELTEENIVRLGMHHA</sequence>
<dbReference type="SUPFAM" id="SSF52540">
    <property type="entry name" value="P-loop containing nucleoside triphosphate hydrolases"/>
    <property type="match status" value="2"/>
</dbReference>
<keyword evidence="4" id="KW-1003">Cell membrane</keyword>
<dbReference type="Pfam" id="PF00005">
    <property type="entry name" value="ABC_tran"/>
    <property type="match status" value="2"/>
</dbReference>
<dbReference type="InterPro" id="IPR017871">
    <property type="entry name" value="ABC_transporter-like_CS"/>
</dbReference>
<evidence type="ECO:0000256" key="2">
    <source>
        <dbReference type="ARBA" id="ARBA00005417"/>
    </source>
</evidence>
<dbReference type="EMBL" id="LT670818">
    <property type="protein sequence ID" value="SHG45253.1"/>
    <property type="molecule type" value="Genomic_DNA"/>
</dbReference>
<evidence type="ECO:0000256" key="10">
    <source>
        <dbReference type="ARBA" id="ARBA00023136"/>
    </source>
</evidence>
<feature type="domain" description="ABC transporter" evidence="12">
    <location>
        <begin position="253"/>
        <end position="509"/>
    </location>
</feature>
<protein>
    <submittedName>
        <fullName evidence="13">Monosaccharide ABC transporter ATP-binding protein, CUT2 family</fullName>
    </submittedName>
</protein>
<dbReference type="PROSITE" id="PS00211">
    <property type="entry name" value="ABC_TRANSPORTER_1"/>
    <property type="match status" value="1"/>
</dbReference>
<dbReference type="AlphaFoldDB" id="A0A1M5JYZ6"/>
<gene>
    <name evidence="13" type="ORF">SAMN05444169_2541</name>
</gene>
<dbReference type="FunFam" id="3.40.50.300:FF:000127">
    <property type="entry name" value="Ribose import ATP-binding protein RbsA"/>
    <property type="match status" value="1"/>
</dbReference>
<dbReference type="CDD" id="cd03215">
    <property type="entry name" value="ABC_Carb_Monos_II"/>
    <property type="match status" value="1"/>
</dbReference>
<comment type="similarity">
    <text evidence="2">Belongs to the ABC transporter superfamily.</text>
</comment>
<name>A0A1M5JYZ6_9BRAD</name>
<evidence type="ECO:0000256" key="9">
    <source>
        <dbReference type="ARBA" id="ARBA00022967"/>
    </source>
</evidence>
<dbReference type="InterPro" id="IPR003593">
    <property type="entry name" value="AAA+_ATPase"/>
</dbReference>
<proteinExistence type="inferred from homology"/>
<dbReference type="PANTHER" id="PTHR43790">
    <property type="entry name" value="CARBOHYDRATE TRANSPORT ATP-BINDING PROTEIN MG119-RELATED"/>
    <property type="match status" value="1"/>
</dbReference>
<dbReference type="Gene3D" id="3.40.50.300">
    <property type="entry name" value="P-loop containing nucleotide triphosphate hydrolases"/>
    <property type="match status" value="2"/>
</dbReference>
<keyword evidence="7" id="KW-0547">Nucleotide-binding</keyword>
<reference evidence="13 14" key="1">
    <citation type="submission" date="2016-11" db="EMBL/GenBank/DDBJ databases">
        <authorList>
            <person name="Jaros S."/>
            <person name="Januszkiewicz K."/>
            <person name="Wedrychowicz H."/>
        </authorList>
    </citation>
    <scope>NUCLEOTIDE SEQUENCE [LARGE SCALE GENOMIC DNA]</scope>
    <source>
        <strain evidence="13 14">GAS242</strain>
    </source>
</reference>
<dbReference type="GO" id="GO:0016887">
    <property type="term" value="F:ATP hydrolysis activity"/>
    <property type="evidence" value="ECO:0007669"/>
    <property type="project" value="InterPro"/>
</dbReference>
<evidence type="ECO:0000256" key="11">
    <source>
        <dbReference type="ARBA" id="ARBA00024722"/>
    </source>
</evidence>
<evidence type="ECO:0000256" key="8">
    <source>
        <dbReference type="ARBA" id="ARBA00022840"/>
    </source>
</evidence>
<evidence type="ECO:0000256" key="1">
    <source>
        <dbReference type="ARBA" id="ARBA00004202"/>
    </source>
</evidence>
<evidence type="ECO:0000256" key="5">
    <source>
        <dbReference type="ARBA" id="ARBA00022597"/>
    </source>
</evidence>
<dbReference type="SMART" id="SM00382">
    <property type="entry name" value="AAA"/>
    <property type="match status" value="2"/>
</dbReference>
<evidence type="ECO:0000256" key="6">
    <source>
        <dbReference type="ARBA" id="ARBA00022737"/>
    </source>
</evidence>